<keyword evidence="1" id="KW-0812">Transmembrane</keyword>
<proteinExistence type="predicted"/>
<name>A0A645DTU5_9ZZZZ</name>
<keyword evidence="1" id="KW-1133">Transmembrane helix</keyword>
<evidence type="ECO:0000313" key="2">
    <source>
        <dbReference type="EMBL" id="MPM92558.1"/>
    </source>
</evidence>
<comment type="caution">
    <text evidence="2">The sequence shown here is derived from an EMBL/GenBank/DDBJ whole genome shotgun (WGS) entry which is preliminary data.</text>
</comment>
<keyword evidence="1" id="KW-0472">Membrane</keyword>
<dbReference type="AlphaFoldDB" id="A0A645DTU5"/>
<dbReference type="EMBL" id="VSSQ01039486">
    <property type="protein sequence ID" value="MPM92558.1"/>
    <property type="molecule type" value="Genomic_DNA"/>
</dbReference>
<feature type="transmembrane region" description="Helical" evidence="1">
    <location>
        <begin position="193"/>
        <end position="215"/>
    </location>
</feature>
<accession>A0A645DTU5</accession>
<evidence type="ECO:0000256" key="1">
    <source>
        <dbReference type="SAM" id="Phobius"/>
    </source>
</evidence>
<gene>
    <name evidence="2" type="ORF">SDC9_139693</name>
</gene>
<sequence>MDGGHQAFLDAEVLMQNLGDGGQAVGGAGGVGHKLHVGGVLLVVDAHDEHRGVVLGGSAHDHVLRARIDVALALFLCQVLPGTLADILRPRVAPGNAAHFLLRVHGNAPPIDNQRPVLMGHLALKPAVNRVIAQHIGHIVRGHERIVHRHNLHIVPGLGDAENQTTNAAEAINSNLNLHKETSPFKFGRLKPIAQPFLLIVYICIVSQFVCLCNCQNRKIFYSYLYKSNNF</sequence>
<organism evidence="2">
    <name type="scientific">bioreactor metagenome</name>
    <dbReference type="NCBI Taxonomy" id="1076179"/>
    <lineage>
        <taxon>unclassified sequences</taxon>
        <taxon>metagenomes</taxon>
        <taxon>ecological metagenomes</taxon>
    </lineage>
</organism>
<reference evidence="2" key="1">
    <citation type="submission" date="2019-08" db="EMBL/GenBank/DDBJ databases">
        <authorList>
            <person name="Kucharzyk K."/>
            <person name="Murdoch R.W."/>
            <person name="Higgins S."/>
            <person name="Loffler F."/>
        </authorList>
    </citation>
    <scope>NUCLEOTIDE SEQUENCE</scope>
</reference>
<protein>
    <submittedName>
        <fullName evidence="2">Uncharacterized protein</fullName>
    </submittedName>
</protein>